<gene>
    <name evidence="13" type="primary">asd</name>
    <name evidence="13" type="ORF">O0S08_33910</name>
</gene>
<proteinExistence type="predicted"/>
<evidence type="ECO:0000256" key="3">
    <source>
        <dbReference type="ARBA" id="ARBA00012243"/>
    </source>
</evidence>
<evidence type="ECO:0000256" key="1">
    <source>
        <dbReference type="ARBA" id="ARBA00001928"/>
    </source>
</evidence>
<keyword evidence="10" id="KW-1208">Phospholipid metabolism</keyword>
<evidence type="ECO:0000256" key="6">
    <source>
        <dbReference type="ARBA" id="ARBA00023098"/>
    </source>
</evidence>
<dbReference type="GO" id="GO:0004609">
    <property type="term" value="F:phosphatidylserine decarboxylase activity"/>
    <property type="evidence" value="ECO:0007669"/>
    <property type="project" value="UniProtKB-EC"/>
</dbReference>
<keyword evidence="9 13" id="KW-0456">Lyase</keyword>
<sequence length="313" mass="35220">MDRESSPPTARPAAELSALARLFLREDLNFLLTNRIPRRYATLLMGWYSRIESPLLTRLSLAVWQRFAGDLRLDEAKRREFTSLRDCFIRELRPGARPIDPDPTVVVSPCDAVVGACGRIDGTDLFQAKGFPYTLMDLLRDRELVEKHRDGTFVTLRLKSSMYHRFHAPCDGRIRRVVYVSGDTWNVNPIALRRVERLFCRNERVVLDLELDQPGRAITMIPVAAILVASVRLHFLAHPLDLRYRGDNRIACDAAFVRGQELGYFENGSTILVFATGGYRLADAVVEGATLRVGEPLFTTSPAASPRPPGEPA</sequence>
<comment type="cofactor">
    <cofactor evidence="1">
        <name>pyruvate</name>
        <dbReference type="ChEBI" id="CHEBI:15361"/>
    </cofactor>
</comment>
<evidence type="ECO:0000313" key="14">
    <source>
        <dbReference type="Proteomes" id="UP001164459"/>
    </source>
</evidence>
<reference evidence="13" key="1">
    <citation type="submission" date="2022-11" db="EMBL/GenBank/DDBJ databases">
        <title>Minimal conservation of predation-associated metabolite biosynthetic gene clusters underscores biosynthetic potential of Myxococcota including descriptions for ten novel species: Archangium lansinium sp. nov., Myxococcus landrumus sp. nov., Nannocystis bai.</title>
        <authorList>
            <person name="Ahearne A."/>
            <person name="Stevens C."/>
            <person name="Dowd S."/>
        </authorList>
    </citation>
    <scope>NUCLEOTIDE SEQUENCE</scope>
    <source>
        <strain evidence="13">Fl3</strain>
    </source>
</reference>
<keyword evidence="6" id="KW-0443">Lipid metabolism</keyword>
<evidence type="ECO:0000256" key="9">
    <source>
        <dbReference type="ARBA" id="ARBA00023239"/>
    </source>
</evidence>
<evidence type="ECO:0000256" key="2">
    <source>
        <dbReference type="ARBA" id="ARBA00005189"/>
    </source>
</evidence>
<dbReference type="InterPro" id="IPR003817">
    <property type="entry name" value="PS_Dcarbxylase"/>
</dbReference>
<keyword evidence="14" id="KW-1185">Reference proteome</keyword>
<dbReference type="EC" id="4.1.1.65" evidence="3"/>
<comment type="pathway">
    <text evidence="2">Lipid metabolism.</text>
</comment>
<name>A0ABY7GW46_9BACT</name>
<dbReference type="NCBIfam" id="TIGR00163">
    <property type="entry name" value="PS_decarb"/>
    <property type="match status" value="1"/>
</dbReference>
<protein>
    <recommendedName>
        <fullName evidence="3">phosphatidylserine decarboxylase</fullName>
        <ecNumber evidence="3">4.1.1.65</ecNumber>
    </recommendedName>
</protein>
<keyword evidence="5" id="KW-0210">Decarboxylase</keyword>
<evidence type="ECO:0000256" key="7">
    <source>
        <dbReference type="ARBA" id="ARBA00023145"/>
    </source>
</evidence>
<dbReference type="EMBL" id="CP114040">
    <property type="protein sequence ID" value="WAS91211.1"/>
    <property type="molecule type" value="Genomic_DNA"/>
</dbReference>
<evidence type="ECO:0000256" key="11">
    <source>
        <dbReference type="ARBA" id="ARBA00023317"/>
    </source>
</evidence>
<dbReference type="InterPro" id="IPR033177">
    <property type="entry name" value="PSD-B"/>
</dbReference>
<evidence type="ECO:0000256" key="8">
    <source>
        <dbReference type="ARBA" id="ARBA00023209"/>
    </source>
</evidence>
<accession>A0ABY7GW46</accession>
<keyword evidence="4" id="KW-0444">Lipid biosynthesis</keyword>
<dbReference type="Pfam" id="PF02666">
    <property type="entry name" value="PS_Dcarbxylase"/>
    <property type="match status" value="1"/>
</dbReference>
<dbReference type="PANTHER" id="PTHR10067:SF6">
    <property type="entry name" value="PHOSPHATIDYLSERINE DECARBOXYLASE PROENZYME, MITOCHONDRIAL"/>
    <property type="match status" value="1"/>
</dbReference>
<evidence type="ECO:0000313" key="13">
    <source>
        <dbReference type="EMBL" id="WAS91211.1"/>
    </source>
</evidence>
<evidence type="ECO:0000256" key="12">
    <source>
        <dbReference type="ARBA" id="ARBA00024326"/>
    </source>
</evidence>
<evidence type="ECO:0000256" key="10">
    <source>
        <dbReference type="ARBA" id="ARBA00023264"/>
    </source>
</evidence>
<evidence type="ECO:0000256" key="4">
    <source>
        <dbReference type="ARBA" id="ARBA00022516"/>
    </source>
</evidence>
<keyword evidence="8" id="KW-0594">Phospholipid biosynthesis</keyword>
<dbReference type="RefSeq" id="WP_269033575.1">
    <property type="nucleotide sequence ID" value="NZ_CP114040.1"/>
</dbReference>
<dbReference type="PANTHER" id="PTHR10067">
    <property type="entry name" value="PHOSPHATIDYLSERINE DECARBOXYLASE"/>
    <property type="match status" value="1"/>
</dbReference>
<dbReference type="Proteomes" id="UP001164459">
    <property type="component" value="Chromosome"/>
</dbReference>
<evidence type="ECO:0000256" key="5">
    <source>
        <dbReference type="ARBA" id="ARBA00022793"/>
    </source>
</evidence>
<keyword evidence="7" id="KW-0865">Zymogen</keyword>
<keyword evidence="11" id="KW-0670">Pyruvate</keyword>
<organism evidence="13 14">
    <name type="scientific">Nannocystis punicea</name>
    <dbReference type="NCBI Taxonomy" id="2995304"/>
    <lineage>
        <taxon>Bacteria</taxon>
        <taxon>Pseudomonadati</taxon>
        <taxon>Myxococcota</taxon>
        <taxon>Polyangia</taxon>
        <taxon>Nannocystales</taxon>
        <taxon>Nannocystaceae</taxon>
        <taxon>Nannocystis</taxon>
    </lineage>
</organism>
<comment type="pathway">
    <text evidence="12">Phospholipid metabolism; phosphatidylethanolamine biosynthesis.</text>
</comment>